<dbReference type="HOGENOM" id="CLU_1450033_0_0_1"/>
<evidence type="ECO:0000313" key="2">
    <source>
        <dbReference type="Proteomes" id="UP000011115"/>
    </source>
</evidence>
<proteinExistence type="predicted"/>
<dbReference type="AlphaFoldDB" id="M1DBJ1"/>
<reference evidence="2" key="1">
    <citation type="journal article" date="2011" name="Nature">
        <title>Genome sequence and analysis of the tuber crop potato.</title>
        <authorList>
            <consortium name="The Potato Genome Sequencing Consortium"/>
        </authorList>
    </citation>
    <scope>NUCLEOTIDE SEQUENCE [LARGE SCALE GENOMIC DNA]</scope>
    <source>
        <strain evidence="2">cv. DM1-3 516 R44</strain>
    </source>
</reference>
<dbReference type="InParanoid" id="M1DBJ1"/>
<dbReference type="EnsemblPlants" id="PGSC0003DMT400086344">
    <property type="protein sequence ID" value="PGSC0003DMT400086344"/>
    <property type="gene ID" value="PGSC0003DMG400035915"/>
</dbReference>
<accession>M1DBJ1</accession>
<name>M1DBJ1_SOLTU</name>
<dbReference type="PANTHER" id="PTHR33180:SF31">
    <property type="entry name" value="POLYPROTEIN PROTEIN"/>
    <property type="match status" value="1"/>
</dbReference>
<dbReference type="PANTHER" id="PTHR33180">
    <property type="entry name" value="PHOTOSYSTEM II CP43 REACTION CENTER PROTEIN"/>
    <property type="match status" value="1"/>
</dbReference>
<sequence length="187" mass="21393">MRFEGGLASCHDDKVLKVSEKCKLVNSRSSRQIAKKVGDFYSDRHWTQENFKVETVKLSKPMKLLAIHDIVRRLDPRLPRSLVRLGEELYTTYGDLVPKSKKKVSEFRPVKYVMVWGKEVGCSSEYINIVLGKDLHSTYPYVGLLVAMSLAYLKGWLEPLISDTTPRWIEAGAPIDKSELSVASRFW</sequence>
<dbReference type="PaxDb" id="4113-PGSC0003DMT400086344"/>
<reference evidence="1" key="2">
    <citation type="submission" date="2015-06" db="UniProtKB">
        <authorList>
            <consortium name="EnsemblPlants"/>
        </authorList>
    </citation>
    <scope>IDENTIFICATION</scope>
    <source>
        <strain evidence="1">DM1-3 516 R44</strain>
    </source>
</reference>
<evidence type="ECO:0000313" key="1">
    <source>
        <dbReference type="EnsemblPlants" id="PGSC0003DMT400086344"/>
    </source>
</evidence>
<dbReference type="Proteomes" id="UP000011115">
    <property type="component" value="Unassembled WGS sequence"/>
</dbReference>
<dbReference type="Gramene" id="PGSC0003DMT400086344">
    <property type="protein sequence ID" value="PGSC0003DMT400086344"/>
    <property type="gene ID" value="PGSC0003DMG400035915"/>
</dbReference>
<keyword evidence="2" id="KW-1185">Reference proteome</keyword>
<protein>
    <submittedName>
        <fullName evidence="1">Uncharacterized protein</fullName>
    </submittedName>
</protein>
<organism evidence="1 2">
    <name type="scientific">Solanum tuberosum</name>
    <name type="common">Potato</name>
    <dbReference type="NCBI Taxonomy" id="4113"/>
    <lineage>
        <taxon>Eukaryota</taxon>
        <taxon>Viridiplantae</taxon>
        <taxon>Streptophyta</taxon>
        <taxon>Embryophyta</taxon>
        <taxon>Tracheophyta</taxon>
        <taxon>Spermatophyta</taxon>
        <taxon>Magnoliopsida</taxon>
        <taxon>eudicotyledons</taxon>
        <taxon>Gunneridae</taxon>
        <taxon>Pentapetalae</taxon>
        <taxon>asterids</taxon>
        <taxon>lamiids</taxon>
        <taxon>Solanales</taxon>
        <taxon>Solanaceae</taxon>
        <taxon>Solanoideae</taxon>
        <taxon>Solaneae</taxon>
        <taxon>Solanum</taxon>
    </lineage>
</organism>